<evidence type="ECO:0000313" key="4">
    <source>
        <dbReference type="Proteomes" id="UP000008827"/>
    </source>
</evidence>
<reference evidence="3" key="2">
    <citation type="submission" date="2018-02" db="UniProtKB">
        <authorList>
            <consortium name="EnsemblPlants"/>
        </authorList>
    </citation>
    <scope>IDENTIFICATION</scope>
    <source>
        <strain evidence="3">Williams 82</strain>
    </source>
</reference>
<organism evidence="3">
    <name type="scientific">Glycine max</name>
    <name type="common">Soybean</name>
    <name type="synonym">Glycine hispida</name>
    <dbReference type="NCBI Taxonomy" id="3847"/>
    <lineage>
        <taxon>Eukaryota</taxon>
        <taxon>Viridiplantae</taxon>
        <taxon>Streptophyta</taxon>
        <taxon>Embryophyta</taxon>
        <taxon>Tracheophyta</taxon>
        <taxon>Spermatophyta</taxon>
        <taxon>Magnoliopsida</taxon>
        <taxon>eudicotyledons</taxon>
        <taxon>Gunneridae</taxon>
        <taxon>Pentapetalae</taxon>
        <taxon>rosids</taxon>
        <taxon>fabids</taxon>
        <taxon>Fabales</taxon>
        <taxon>Fabaceae</taxon>
        <taxon>Papilionoideae</taxon>
        <taxon>50 kb inversion clade</taxon>
        <taxon>NPAAA clade</taxon>
        <taxon>indigoferoid/millettioid clade</taxon>
        <taxon>Phaseoleae</taxon>
        <taxon>Glycine</taxon>
        <taxon>Glycine subgen. Soja</taxon>
    </lineage>
</organism>
<protein>
    <submittedName>
        <fullName evidence="2 3">Uncharacterized protein</fullName>
    </submittedName>
</protein>
<reference evidence="2" key="3">
    <citation type="submission" date="2018-07" db="EMBL/GenBank/DDBJ databases">
        <title>WGS assembly of Glycine max.</title>
        <authorList>
            <person name="Schmutz J."/>
            <person name="Cannon S."/>
            <person name="Schlueter J."/>
            <person name="Ma J."/>
            <person name="Mitros T."/>
            <person name="Nelson W."/>
            <person name="Hyten D."/>
            <person name="Song Q."/>
            <person name="Thelen J."/>
            <person name="Cheng J."/>
            <person name="Xu D."/>
            <person name="Hellsten U."/>
            <person name="May G."/>
            <person name="Yu Y."/>
            <person name="Sakurai T."/>
            <person name="Umezawa T."/>
            <person name="Bhattacharyya M."/>
            <person name="Sandhu D."/>
            <person name="Valliyodan B."/>
            <person name="Lindquist E."/>
            <person name="Peto M."/>
            <person name="Grant D."/>
            <person name="Shu S."/>
            <person name="Goodstein D."/>
            <person name="Barry K."/>
            <person name="Futrell-Griggs M."/>
            <person name="Abernathy B."/>
            <person name="Du J."/>
            <person name="Tian Z."/>
            <person name="Zhu L."/>
            <person name="Gill N."/>
            <person name="Joshi T."/>
            <person name="Libault M."/>
            <person name="Sethuraman A."/>
            <person name="Zhang X."/>
            <person name="Shinozaki K."/>
            <person name="Nguyen H."/>
            <person name="Wing R."/>
            <person name="Cregan P."/>
            <person name="Specht J."/>
            <person name="Grimwood J."/>
            <person name="Rokhsar D."/>
            <person name="Stacey G."/>
            <person name="Shoemaker R."/>
            <person name="Jackson S."/>
        </authorList>
    </citation>
    <scope>NUCLEOTIDE SEQUENCE</scope>
    <source>
        <tissue evidence="2">Callus</tissue>
    </source>
</reference>
<dbReference type="ExpressionAtlas" id="A0A0R0ECI3">
    <property type="expression patterns" value="baseline"/>
</dbReference>
<evidence type="ECO:0000256" key="1">
    <source>
        <dbReference type="SAM" id="MobiDB-lite"/>
    </source>
</evidence>
<gene>
    <name evidence="2" type="ORF">GLYMA_U022200</name>
</gene>
<dbReference type="Proteomes" id="UP000008827">
    <property type="component" value="Unassembled WGS sequence"/>
</dbReference>
<feature type="region of interest" description="Disordered" evidence="1">
    <location>
        <begin position="82"/>
        <end position="102"/>
    </location>
</feature>
<evidence type="ECO:0000313" key="3">
    <source>
        <dbReference type="EnsemblPlants" id="KRG88519"/>
    </source>
</evidence>
<reference evidence="2" key="1">
    <citation type="journal article" date="2010" name="Nature">
        <title>Genome sequence of the palaeopolyploid soybean.</title>
        <authorList>
            <person name="Schmutz J."/>
            <person name="Cannon S.B."/>
            <person name="Schlueter J."/>
            <person name="Ma J."/>
            <person name="Mitros T."/>
            <person name="Nelson W."/>
            <person name="Hyten D.L."/>
            <person name="Song Q."/>
            <person name="Thelen J.J."/>
            <person name="Cheng J."/>
            <person name="Xu D."/>
            <person name="Hellsten U."/>
            <person name="May G.D."/>
            <person name="Yu Y."/>
            <person name="Sakurai T."/>
            <person name="Umezawa T."/>
            <person name="Bhattacharyya M.K."/>
            <person name="Sandhu D."/>
            <person name="Valliyodan B."/>
            <person name="Lindquist E."/>
            <person name="Peto M."/>
            <person name="Grant D."/>
            <person name="Shu S."/>
            <person name="Goodstein D."/>
            <person name="Barry K."/>
            <person name="Futrell-Griggs M."/>
            <person name="Abernathy B."/>
            <person name="Du J."/>
            <person name="Tian Z."/>
            <person name="Zhu L."/>
            <person name="Gill N."/>
            <person name="Joshi T."/>
            <person name="Libault M."/>
            <person name="Sethuraman A."/>
            <person name="Zhang X.-C."/>
            <person name="Shinozaki K."/>
            <person name="Nguyen H.T."/>
            <person name="Wing R.A."/>
            <person name="Cregan P."/>
            <person name="Specht J."/>
            <person name="Grimwood J."/>
            <person name="Rokhsar D."/>
            <person name="Stacey G."/>
            <person name="Shoemaker R.C."/>
            <person name="Jackson S.A."/>
        </authorList>
    </citation>
    <scope>NUCLEOTIDE SEQUENCE</scope>
    <source>
        <tissue evidence="2">Callus</tissue>
    </source>
</reference>
<dbReference type="EnsemblPlants" id="KRG88519">
    <property type="protein sequence ID" value="KRG88519"/>
    <property type="gene ID" value="GLYMA_U022200"/>
</dbReference>
<accession>A0A0R0ECI3</accession>
<keyword evidence="4" id="KW-1185">Reference proteome</keyword>
<evidence type="ECO:0000313" key="2">
    <source>
        <dbReference type="EMBL" id="KRG88519.1"/>
    </source>
</evidence>
<sequence>MDKTKHVSFLCCFGIKTNGLSVKLLSRSFPLNQNQPLHVIIAMTLQAFHGSACCFRSHLLHFSSSTASSPPFLASRRFQSCPSTRKSLKLNCSSSGNNGDQF</sequence>
<dbReference type="EMBL" id="KZ847268">
    <property type="protein sequence ID" value="KRG88519.1"/>
    <property type="molecule type" value="Genomic_DNA"/>
</dbReference>
<dbReference type="AlphaFoldDB" id="A0A0R0ECI3"/>
<proteinExistence type="predicted"/>
<dbReference type="Gramene" id="KRG88519">
    <property type="protein sequence ID" value="KRG88519"/>
    <property type="gene ID" value="GLYMA_U022200"/>
</dbReference>
<name>A0A0R0ECI3_SOYBN</name>